<sequence length="96" mass="10755">MDMDAYAADPFSGPASVTSHVMLCLPLPFGYKQAVIPFVSKQVNSDYNTENNHPEDVTDSEGSRFKNSKKDLGILIGTRFPLSHHKFNSNDWLQTH</sequence>
<gene>
    <name evidence="1" type="ORF">Q5741_11305</name>
</gene>
<accession>A0ABT9CHC8</accession>
<keyword evidence="2" id="KW-1185">Reference proteome</keyword>
<dbReference type="Proteomes" id="UP001240171">
    <property type="component" value="Unassembled WGS sequence"/>
</dbReference>
<protein>
    <submittedName>
        <fullName evidence="1">Uncharacterized protein</fullName>
    </submittedName>
</protein>
<dbReference type="RefSeq" id="WP_305024203.1">
    <property type="nucleotide sequence ID" value="NZ_JAUQTB010000005.1"/>
</dbReference>
<reference evidence="1 2" key="1">
    <citation type="submission" date="2023-07" db="EMBL/GenBank/DDBJ databases">
        <title>Paenibacillus sp. JX-17 nov. isolated from soil.</title>
        <authorList>
            <person name="Wan Y."/>
            <person name="Liu B."/>
        </authorList>
    </citation>
    <scope>NUCLEOTIDE SEQUENCE [LARGE SCALE GENOMIC DNA]</scope>
    <source>
        <strain evidence="1 2">JX-17</strain>
    </source>
</reference>
<evidence type="ECO:0000313" key="1">
    <source>
        <dbReference type="EMBL" id="MDO7907003.1"/>
    </source>
</evidence>
<dbReference type="EMBL" id="JAUQTB010000005">
    <property type="protein sequence ID" value="MDO7907003.1"/>
    <property type="molecule type" value="Genomic_DNA"/>
</dbReference>
<proteinExistence type="predicted"/>
<comment type="caution">
    <text evidence="1">The sequence shown here is derived from an EMBL/GenBank/DDBJ whole genome shotgun (WGS) entry which is preliminary data.</text>
</comment>
<evidence type="ECO:0000313" key="2">
    <source>
        <dbReference type="Proteomes" id="UP001240171"/>
    </source>
</evidence>
<organism evidence="1 2">
    <name type="scientific">Paenibacillus lacisoli</name>
    <dbReference type="NCBI Taxonomy" id="3064525"/>
    <lineage>
        <taxon>Bacteria</taxon>
        <taxon>Bacillati</taxon>
        <taxon>Bacillota</taxon>
        <taxon>Bacilli</taxon>
        <taxon>Bacillales</taxon>
        <taxon>Paenibacillaceae</taxon>
        <taxon>Paenibacillus</taxon>
    </lineage>
</organism>
<name>A0ABT9CHC8_9BACL</name>